<dbReference type="InterPro" id="IPR023271">
    <property type="entry name" value="Aquaporin-like"/>
</dbReference>
<evidence type="ECO:0000313" key="9">
    <source>
        <dbReference type="EMBL" id="ETW04794.1"/>
    </source>
</evidence>
<dbReference type="InterPro" id="IPR022357">
    <property type="entry name" value="MIP_CS"/>
</dbReference>
<feature type="transmembrane region" description="Helical" evidence="8">
    <location>
        <begin position="86"/>
        <end position="107"/>
    </location>
</feature>
<reference evidence="9" key="1">
    <citation type="submission" date="2013-12" db="EMBL/GenBank/DDBJ databases">
        <title>The Genome Sequence of Aphanomyces invadans NJM9701.</title>
        <authorList>
            <consortium name="The Broad Institute Genomics Platform"/>
            <person name="Russ C."/>
            <person name="Tyler B."/>
            <person name="van West P."/>
            <person name="Dieguez-Uribeondo J."/>
            <person name="Young S.K."/>
            <person name="Zeng Q."/>
            <person name="Gargeya S."/>
            <person name="Fitzgerald M."/>
            <person name="Abouelleil A."/>
            <person name="Alvarado L."/>
            <person name="Chapman S.B."/>
            <person name="Gainer-Dewar J."/>
            <person name="Goldberg J."/>
            <person name="Griggs A."/>
            <person name="Gujja S."/>
            <person name="Hansen M."/>
            <person name="Howarth C."/>
            <person name="Imamovic A."/>
            <person name="Ireland A."/>
            <person name="Larimer J."/>
            <person name="McCowan C."/>
            <person name="Murphy C."/>
            <person name="Pearson M."/>
            <person name="Poon T.W."/>
            <person name="Priest M."/>
            <person name="Roberts A."/>
            <person name="Saif S."/>
            <person name="Shea T."/>
            <person name="Sykes S."/>
            <person name="Wortman J."/>
            <person name="Nusbaum C."/>
            <person name="Birren B."/>
        </authorList>
    </citation>
    <scope>NUCLEOTIDE SEQUENCE [LARGE SCALE GENOMIC DNA]</scope>
    <source>
        <strain evidence="9">NJM9701</strain>
    </source>
</reference>
<evidence type="ECO:0000256" key="3">
    <source>
        <dbReference type="ARBA" id="ARBA00022448"/>
    </source>
</evidence>
<comment type="subcellular location">
    <subcellularLocation>
        <location evidence="1">Membrane</location>
        <topology evidence="1">Multi-pass membrane protein</topology>
    </subcellularLocation>
</comment>
<feature type="transmembrane region" description="Helical" evidence="8">
    <location>
        <begin position="242"/>
        <end position="260"/>
    </location>
</feature>
<keyword evidence="6 8" id="KW-0472">Membrane</keyword>
<feature type="transmembrane region" description="Helical" evidence="8">
    <location>
        <begin position="55"/>
        <end position="74"/>
    </location>
</feature>
<sequence>MTGVVPTDDDDQPLRPDNSTFDTITLPLSTTSLTSILHARCRVASSLGRECMSEFFATFVMMGFGTGSGAQVALSNGQHGNYTHITLCWGIAVMLGIHIGGAISGAHMNPAVSFTWCVLGKFPWMKLPWYCISQVSGAFCAAWVVFLMYYPALTQYDPAFSIEKSGRIFVSGPQVTETLLSAFITEVLCAAFLIIGVLAITHPSNPHMNALGIPTTTGLLVVGIGMAFGLNTGYAVNPAADLGCRLFALVAGWGPIVFTVNDGYWWIPLVAPCLGGVLGGCVYTISIDAQHPDKDMKATTSTLK</sequence>
<dbReference type="VEuPathDB" id="FungiDB:H310_03931"/>
<dbReference type="InterPro" id="IPR000425">
    <property type="entry name" value="MIP"/>
</dbReference>
<dbReference type="PRINTS" id="PR00783">
    <property type="entry name" value="MINTRINSICP"/>
</dbReference>
<dbReference type="GO" id="GO:0005886">
    <property type="term" value="C:plasma membrane"/>
    <property type="evidence" value="ECO:0007669"/>
    <property type="project" value="TreeGrafter"/>
</dbReference>
<evidence type="ECO:0008006" key="10">
    <source>
        <dbReference type="Google" id="ProtNLM"/>
    </source>
</evidence>
<protein>
    <recommendedName>
        <fullName evidence="10">Aquaporin</fullName>
    </recommendedName>
</protein>
<evidence type="ECO:0000256" key="8">
    <source>
        <dbReference type="SAM" id="Phobius"/>
    </source>
</evidence>
<dbReference type="STRING" id="157072.A0A024UET7"/>
<feature type="transmembrane region" description="Helical" evidence="8">
    <location>
        <begin position="212"/>
        <end position="230"/>
    </location>
</feature>
<dbReference type="RefSeq" id="XP_008866234.1">
    <property type="nucleotide sequence ID" value="XM_008868012.1"/>
</dbReference>
<dbReference type="SUPFAM" id="SSF81338">
    <property type="entry name" value="Aquaporin-like"/>
    <property type="match status" value="1"/>
</dbReference>
<dbReference type="Gene3D" id="1.20.1080.10">
    <property type="entry name" value="Glycerol uptake facilitator protein"/>
    <property type="match status" value="1"/>
</dbReference>
<feature type="transmembrane region" description="Helical" evidence="8">
    <location>
        <begin position="179"/>
        <end position="200"/>
    </location>
</feature>
<feature type="transmembrane region" description="Helical" evidence="8">
    <location>
        <begin position="266"/>
        <end position="287"/>
    </location>
</feature>
<feature type="transmembrane region" description="Helical" evidence="8">
    <location>
        <begin position="127"/>
        <end position="150"/>
    </location>
</feature>
<dbReference type="Pfam" id="PF00230">
    <property type="entry name" value="MIP"/>
    <property type="match status" value="1"/>
</dbReference>
<evidence type="ECO:0000256" key="2">
    <source>
        <dbReference type="ARBA" id="ARBA00006175"/>
    </source>
</evidence>
<evidence type="ECO:0000256" key="1">
    <source>
        <dbReference type="ARBA" id="ARBA00004141"/>
    </source>
</evidence>
<evidence type="ECO:0000256" key="5">
    <source>
        <dbReference type="ARBA" id="ARBA00022989"/>
    </source>
</evidence>
<evidence type="ECO:0000256" key="6">
    <source>
        <dbReference type="ARBA" id="ARBA00023136"/>
    </source>
</evidence>
<keyword evidence="5 8" id="KW-1133">Transmembrane helix</keyword>
<evidence type="ECO:0000256" key="4">
    <source>
        <dbReference type="ARBA" id="ARBA00022692"/>
    </source>
</evidence>
<dbReference type="GO" id="GO:0015254">
    <property type="term" value="F:glycerol channel activity"/>
    <property type="evidence" value="ECO:0007669"/>
    <property type="project" value="TreeGrafter"/>
</dbReference>
<keyword evidence="3 7" id="KW-0813">Transport</keyword>
<accession>A0A024UET7</accession>
<comment type="similarity">
    <text evidence="2 7">Belongs to the MIP/aquaporin (TC 1.A.8) family.</text>
</comment>
<dbReference type="PANTHER" id="PTHR43829">
    <property type="entry name" value="AQUAPORIN OR AQUAGLYCEROPORIN RELATED"/>
    <property type="match status" value="1"/>
</dbReference>
<dbReference type="GeneID" id="20080981"/>
<dbReference type="eggNOG" id="KOG0224">
    <property type="taxonomic scope" value="Eukaryota"/>
</dbReference>
<organism evidence="9">
    <name type="scientific">Aphanomyces invadans</name>
    <dbReference type="NCBI Taxonomy" id="157072"/>
    <lineage>
        <taxon>Eukaryota</taxon>
        <taxon>Sar</taxon>
        <taxon>Stramenopiles</taxon>
        <taxon>Oomycota</taxon>
        <taxon>Saprolegniomycetes</taxon>
        <taxon>Saprolegniales</taxon>
        <taxon>Verrucalvaceae</taxon>
        <taxon>Aphanomyces</taxon>
    </lineage>
</organism>
<proteinExistence type="inferred from homology"/>
<dbReference type="PROSITE" id="PS00221">
    <property type="entry name" value="MIP"/>
    <property type="match status" value="1"/>
</dbReference>
<dbReference type="GO" id="GO:0015250">
    <property type="term" value="F:water channel activity"/>
    <property type="evidence" value="ECO:0007669"/>
    <property type="project" value="TreeGrafter"/>
</dbReference>
<evidence type="ECO:0000256" key="7">
    <source>
        <dbReference type="RuleBase" id="RU000477"/>
    </source>
</evidence>
<dbReference type="InterPro" id="IPR050363">
    <property type="entry name" value="MIP/Aquaporin"/>
</dbReference>
<dbReference type="AlphaFoldDB" id="A0A024UET7"/>
<dbReference type="CDD" id="cd00333">
    <property type="entry name" value="MIP"/>
    <property type="match status" value="1"/>
</dbReference>
<name>A0A024UET7_9STRA</name>
<gene>
    <name evidence="9" type="ORF">H310_03931</name>
</gene>
<dbReference type="EMBL" id="KI913957">
    <property type="protein sequence ID" value="ETW04794.1"/>
    <property type="molecule type" value="Genomic_DNA"/>
</dbReference>
<keyword evidence="4 7" id="KW-0812">Transmembrane</keyword>
<dbReference type="PANTHER" id="PTHR43829:SF9">
    <property type="entry name" value="AQUAPORIN-9"/>
    <property type="match status" value="1"/>
</dbReference>
<dbReference type="OrthoDB" id="3222at2759"/>